<dbReference type="Gene3D" id="3.90.180.10">
    <property type="entry name" value="Medium-chain alcohol dehydrogenases, catalytic domain"/>
    <property type="match status" value="1"/>
</dbReference>
<organism evidence="3">
    <name type="scientific">marine sediment metagenome</name>
    <dbReference type="NCBI Taxonomy" id="412755"/>
    <lineage>
        <taxon>unclassified sequences</taxon>
        <taxon>metagenomes</taxon>
        <taxon>ecological metagenomes</taxon>
    </lineage>
</organism>
<dbReference type="GO" id="GO:0016491">
    <property type="term" value="F:oxidoreductase activity"/>
    <property type="evidence" value="ECO:0007669"/>
    <property type="project" value="InterPro"/>
</dbReference>
<dbReference type="InterPro" id="IPR051603">
    <property type="entry name" value="Zinc-ADH_QOR/CCCR"/>
</dbReference>
<dbReference type="PANTHER" id="PTHR44154:SF1">
    <property type="entry name" value="QUINONE OXIDOREDUCTASE"/>
    <property type="match status" value="1"/>
</dbReference>
<dbReference type="EMBL" id="BART01033058">
    <property type="protein sequence ID" value="GAH17010.1"/>
    <property type="molecule type" value="Genomic_DNA"/>
</dbReference>
<dbReference type="SUPFAM" id="SSF51735">
    <property type="entry name" value="NAD(P)-binding Rossmann-fold domains"/>
    <property type="match status" value="1"/>
</dbReference>
<evidence type="ECO:0000259" key="2">
    <source>
        <dbReference type="SMART" id="SM00829"/>
    </source>
</evidence>
<dbReference type="SMART" id="SM00829">
    <property type="entry name" value="PKS_ER"/>
    <property type="match status" value="1"/>
</dbReference>
<dbReference type="SUPFAM" id="SSF50129">
    <property type="entry name" value="GroES-like"/>
    <property type="match status" value="1"/>
</dbReference>
<dbReference type="InterPro" id="IPR020843">
    <property type="entry name" value="ER"/>
</dbReference>
<dbReference type="InterPro" id="IPR013149">
    <property type="entry name" value="ADH-like_C"/>
</dbReference>
<keyword evidence="1" id="KW-0521">NADP</keyword>
<dbReference type="Pfam" id="PF00107">
    <property type="entry name" value="ADH_zinc_N"/>
    <property type="match status" value="1"/>
</dbReference>
<dbReference type="InterPro" id="IPR011032">
    <property type="entry name" value="GroES-like_sf"/>
</dbReference>
<feature type="non-terminal residue" evidence="3">
    <location>
        <position position="1"/>
    </location>
</feature>
<reference evidence="3" key="1">
    <citation type="journal article" date="2014" name="Front. Microbiol.">
        <title>High frequency of phylogenetically diverse reductive dehalogenase-homologous genes in deep subseafloor sedimentary metagenomes.</title>
        <authorList>
            <person name="Kawai M."/>
            <person name="Futagami T."/>
            <person name="Toyoda A."/>
            <person name="Takaki Y."/>
            <person name="Nishi S."/>
            <person name="Hori S."/>
            <person name="Arai W."/>
            <person name="Tsubouchi T."/>
            <person name="Morono Y."/>
            <person name="Uchiyama I."/>
            <person name="Ito T."/>
            <person name="Fujiyama A."/>
            <person name="Inagaki F."/>
            <person name="Takami H."/>
        </authorList>
    </citation>
    <scope>NUCLEOTIDE SEQUENCE</scope>
    <source>
        <strain evidence="3">Expedition CK06-06</strain>
    </source>
</reference>
<evidence type="ECO:0000313" key="3">
    <source>
        <dbReference type="EMBL" id="GAH17010.1"/>
    </source>
</evidence>
<feature type="non-terminal residue" evidence="3">
    <location>
        <position position="236"/>
    </location>
</feature>
<dbReference type="AlphaFoldDB" id="X1E9I9"/>
<feature type="domain" description="Enoyl reductase (ER)" evidence="2">
    <location>
        <begin position="1"/>
        <end position="236"/>
    </location>
</feature>
<sequence length="236" mass="25029">TALNYLDIWVRRGWPGLKLEMPHWCGADMAGEIVELGKGVSDWEVGQRVVADPGINSLEDEFTRRGEDSVSPGYHVLGEHQRGGAAEYIVLPANGVAAMPDHVDFAEAAAPLLVTLTAWRMLNNRAGLRAGESVLVVGSGGGVNSMSIQVAKLAGAFVYAVASNQKKARLAKELGADVVLDRSQIDWGPEIYKLTDKRGVDVVVDNVGKATLTASMQALARGGRIVIVGNTSGPQT</sequence>
<evidence type="ECO:0000256" key="1">
    <source>
        <dbReference type="ARBA" id="ARBA00022857"/>
    </source>
</evidence>
<comment type="caution">
    <text evidence="3">The sequence shown here is derived from an EMBL/GenBank/DDBJ whole genome shotgun (WGS) entry which is preliminary data.</text>
</comment>
<protein>
    <recommendedName>
        <fullName evidence="2">Enoyl reductase (ER) domain-containing protein</fullName>
    </recommendedName>
</protein>
<gene>
    <name evidence="3" type="ORF">S01H4_56939</name>
</gene>
<dbReference type="Pfam" id="PF08240">
    <property type="entry name" value="ADH_N"/>
    <property type="match status" value="1"/>
</dbReference>
<dbReference type="PANTHER" id="PTHR44154">
    <property type="entry name" value="QUINONE OXIDOREDUCTASE"/>
    <property type="match status" value="1"/>
</dbReference>
<dbReference type="InterPro" id="IPR013154">
    <property type="entry name" value="ADH-like_N"/>
</dbReference>
<accession>X1E9I9</accession>
<proteinExistence type="predicted"/>
<name>X1E9I9_9ZZZZ</name>
<dbReference type="InterPro" id="IPR036291">
    <property type="entry name" value="NAD(P)-bd_dom_sf"/>
</dbReference>